<proteinExistence type="predicted"/>
<dbReference type="Proteomes" id="UP001143400">
    <property type="component" value="Unassembled WGS sequence"/>
</dbReference>
<comment type="caution">
    <text evidence="1">The sequence shown here is derived from an EMBL/GenBank/DDBJ whole genome shotgun (WGS) entry which is preliminary data.</text>
</comment>
<dbReference type="EMBL" id="BSFF01000001">
    <property type="protein sequence ID" value="GLK54824.1"/>
    <property type="molecule type" value="Genomic_DNA"/>
</dbReference>
<sequence>MTISGIDQPSTAITVQKAQLSPTIVPSTRPAIVSRRAASAAVDWAPVGVVPRNRPRSQEGREAATGELSIVELI</sequence>
<organism evidence="1 2">
    <name type="scientific">Methylopila capsulata</name>
    <dbReference type="NCBI Taxonomy" id="61654"/>
    <lineage>
        <taxon>Bacteria</taxon>
        <taxon>Pseudomonadati</taxon>
        <taxon>Pseudomonadota</taxon>
        <taxon>Alphaproteobacteria</taxon>
        <taxon>Hyphomicrobiales</taxon>
        <taxon>Methylopilaceae</taxon>
        <taxon>Methylopila</taxon>
    </lineage>
</organism>
<dbReference type="AlphaFoldDB" id="A0A9W6MR67"/>
<name>A0A9W6MR67_9HYPH</name>
<reference evidence="1" key="1">
    <citation type="journal article" date="2014" name="Int. J. Syst. Evol. Microbiol.">
        <title>Complete genome sequence of Corynebacterium casei LMG S-19264T (=DSM 44701T), isolated from a smear-ripened cheese.</title>
        <authorList>
            <consortium name="US DOE Joint Genome Institute (JGI-PGF)"/>
            <person name="Walter F."/>
            <person name="Albersmeier A."/>
            <person name="Kalinowski J."/>
            <person name="Ruckert C."/>
        </authorList>
    </citation>
    <scope>NUCLEOTIDE SEQUENCE</scope>
    <source>
        <strain evidence="1">VKM B-1606</strain>
    </source>
</reference>
<gene>
    <name evidence="1" type="ORF">GCM10008170_08430</name>
</gene>
<reference evidence="1" key="2">
    <citation type="submission" date="2023-01" db="EMBL/GenBank/DDBJ databases">
        <authorList>
            <person name="Sun Q."/>
            <person name="Evtushenko L."/>
        </authorList>
    </citation>
    <scope>NUCLEOTIDE SEQUENCE</scope>
    <source>
        <strain evidence="1">VKM B-1606</strain>
    </source>
</reference>
<accession>A0A9W6MR67</accession>
<evidence type="ECO:0000313" key="2">
    <source>
        <dbReference type="Proteomes" id="UP001143400"/>
    </source>
</evidence>
<protein>
    <submittedName>
        <fullName evidence="1">Uncharacterized protein</fullName>
    </submittedName>
</protein>
<evidence type="ECO:0000313" key="1">
    <source>
        <dbReference type="EMBL" id="GLK54824.1"/>
    </source>
</evidence>